<dbReference type="InterPro" id="IPR010982">
    <property type="entry name" value="Lambda_DNA-bd_dom_sf"/>
</dbReference>
<dbReference type="RefSeq" id="WP_103237509.1">
    <property type="nucleotide sequence ID" value="NZ_JANJZD010000008.1"/>
</dbReference>
<dbReference type="PROSITE" id="PS50943">
    <property type="entry name" value="HTH_CROC1"/>
    <property type="match status" value="1"/>
</dbReference>
<name>A0A2K4ZA80_9FIRM</name>
<dbReference type="GO" id="GO:0008879">
    <property type="term" value="F:glucose-1-phosphate thymidylyltransferase activity"/>
    <property type="evidence" value="ECO:0007669"/>
    <property type="project" value="UniProtKB-EC"/>
</dbReference>
<protein>
    <submittedName>
        <fullName evidence="5">Glucose-1-phosphate thymidylyltransferase 2</fullName>
        <ecNumber evidence="5">2.7.7.24</ecNumber>
    </submittedName>
</protein>
<dbReference type="CDD" id="cd00093">
    <property type="entry name" value="HTH_XRE"/>
    <property type="match status" value="1"/>
</dbReference>
<evidence type="ECO:0000259" key="4">
    <source>
        <dbReference type="PROSITE" id="PS50943"/>
    </source>
</evidence>
<evidence type="ECO:0000256" key="2">
    <source>
        <dbReference type="ARBA" id="ARBA00022695"/>
    </source>
</evidence>
<dbReference type="AlphaFoldDB" id="A0A2K4ZA80"/>
<keyword evidence="1 5" id="KW-0808">Transferase</keyword>
<accession>A0A2K4ZA80</accession>
<keyword evidence="3" id="KW-0460">Magnesium</keyword>
<evidence type="ECO:0000313" key="6">
    <source>
        <dbReference type="Proteomes" id="UP000236311"/>
    </source>
</evidence>
<gene>
    <name evidence="5" type="primary">rmlA2</name>
    <name evidence="5" type="ORF">AMURIS_00072</name>
</gene>
<feature type="domain" description="HTH cro/C1-type" evidence="4">
    <location>
        <begin position="10"/>
        <end position="64"/>
    </location>
</feature>
<dbReference type="PANTHER" id="PTHR43532">
    <property type="entry name" value="GLUCOSE-1-PHOSPHATE THYMIDYLYLTRANSFERASE"/>
    <property type="match status" value="1"/>
</dbReference>
<dbReference type="InterPro" id="IPR001387">
    <property type="entry name" value="Cro/C1-type_HTH"/>
</dbReference>
<dbReference type="PANTHER" id="PTHR43532:SF1">
    <property type="entry name" value="GLUCOSE-1-PHOSPHATE THYMIDYLYLTRANSFERASE 1"/>
    <property type="match status" value="1"/>
</dbReference>
<dbReference type="Proteomes" id="UP000236311">
    <property type="component" value="Unassembled WGS sequence"/>
</dbReference>
<keyword evidence="6" id="KW-1185">Reference proteome</keyword>
<evidence type="ECO:0000256" key="3">
    <source>
        <dbReference type="ARBA" id="ARBA00022842"/>
    </source>
</evidence>
<organism evidence="5 6">
    <name type="scientific">Acetatifactor muris</name>
    <dbReference type="NCBI Taxonomy" id="879566"/>
    <lineage>
        <taxon>Bacteria</taxon>
        <taxon>Bacillati</taxon>
        <taxon>Bacillota</taxon>
        <taxon>Clostridia</taxon>
        <taxon>Lachnospirales</taxon>
        <taxon>Lachnospiraceae</taxon>
        <taxon>Acetatifactor</taxon>
    </lineage>
</organism>
<dbReference type="EMBL" id="OFSM01000001">
    <property type="protein sequence ID" value="SOY27368.1"/>
    <property type="molecule type" value="Genomic_DNA"/>
</dbReference>
<dbReference type="InterPro" id="IPR005907">
    <property type="entry name" value="G1P_thy_trans_s"/>
</dbReference>
<dbReference type="SUPFAM" id="SSF53448">
    <property type="entry name" value="Nucleotide-diphospho-sugar transferases"/>
    <property type="match status" value="1"/>
</dbReference>
<dbReference type="EC" id="2.7.7.24" evidence="5"/>
<evidence type="ECO:0000256" key="1">
    <source>
        <dbReference type="ARBA" id="ARBA00022679"/>
    </source>
</evidence>
<sequence length="365" mass="41666">MDVEKIGKTITFLRKRAGYTQKELADRIGISDKAVSKWERGQGLPEIGYLRKLSILLDTDSDSLLDGDTVYHKSGWRGVLVLDDNPYGIGAGTIVYDKPLINFLLSYFLLVGIKEIDIVCTNSDQEYIKRVLNDGSDYGIKIETYTNGLKDLMKFKDSESKDDVPINNGSLGNIMMVYGRCVLYGVDQTRFFQKAMINRNHFTMLVLPKKINQPSPIMMDIDKRVVSDNASIMDSHSAALRTQYDFSDIPILFFPASYFQNIVAASGISEFIEDCMKQNEMFVEMLDRGFVEIEVNNWENVQEAATFLKIVQDKCGMNVYCIEEVAWRRGMISLDQLQKLGLRHRSTPYGDYILSLYDRLSKCRE</sequence>
<dbReference type="Gene3D" id="1.10.260.40">
    <property type="entry name" value="lambda repressor-like DNA-binding domains"/>
    <property type="match status" value="1"/>
</dbReference>
<dbReference type="GO" id="GO:0003677">
    <property type="term" value="F:DNA binding"/>
    <property type="evidence" value="ECO:0007669"/>
    <property type="project" value="InterPro"/>
</dbReference>
<dbReference type="OrthoDB" id="9813152at2"/>
<proteinExistence type="predicted"/>
<dbReference type="Pfam" id="PF01381">
    <property type="entry name" value="HTH_3"/>
    <property type="match status" value="1"/>
</dbReference>
<evidence type="ECO:0000313" key="5">
    <source>
        <dbReference type="EMBL" id="SOY27368.1"/>
    </source>
</evidence>
<dbReference type="InterPro" id="IPR029044">
    <property type="entry name" value="Nucleotide-diphossugar_trans"/>
</dbReference>
<dbReference type="Gene3D" id="3.90.550.10">
    <property type="entry name" value="Spore Coat Polysaccharide Biosynthesis Protein SpsA, Chain A"/>
    <property type="match status" value="1"/>
</dbReference>
<keyword evidence="2 5" id="KW-0548">Nucleotidyltransferase</keyword>
<reference evidence="5 6" key="1">
    <citation type="submission" date="2018-01" db="EMBL/GenBank/DDBJ databases">
        <authorList>
            <person name="Gaut B.S."/>
            <person name="Morton B.R."/>
            <person name="Clegg M.T."/>
            <person name="Duvall M.R."/>
        </authorList>
    </citation>
    <scope>NUCLEOTIDE SEQUENCE [LARGE SCALE GENOMIC DNA]</scope>
    <source>
        <strain evidence="5">GP69</strain>
    </source>
</reference>
<dbReference type="SUPFAM" id="SSF47413">
    <property type="entry name" value="lambda repressor-like DNA-binding domains"/>
    <property type="match status" value="1"/>
</dbReference>
<dbReference type="SMART" id="SM00530">
    <property type="entry name" value="HTH_XRE"/>
    <property type="match status" value="1"/>
</dbReference>